<keyword evidence="4 7" id="KW-0808">Transferase</keyword>
<dbReference type="InterPro" id="IPR042122">
    <property type="entry name" value="Ser_AcTrfase_N_sf"/>
</dbReference>
<comment type="similarity">
    <text evidence="1">Belongs to the transferase hexapeptide repeat family.</text>
</comment>
<dbReference type="SUPFAM" id="SSF51161">
    <property type="entry name" value="Trimeric LpxA-like enzymes"/>
    <property type="match status" value="1"/>
</dbReference>
<dbReference type="OrthoDB" id="9801456at2"/>
<dbReference type="InterPro" id="IPR053376">
    <property type="entry name" value="Serine_acetyltransferase"/>
</dbReference>
<keyword evidence="5" id="KW-0012">Acyltransferase</keyword>
<dbReference type="NCBIfam" id="NF041874">
    <property type="entry name" value="EPS_EpsC"/>
    <property type="match status" value="1"/>
</dbReference>
<dbReference type="InterPro" id="IPR001451">
    <property type="entry name" value="Hexapep"/>
</dbReference>
<evidence type="ECO:0000256" key="1">
    <source>
        <dbReference type="ARBA" id="ARBA00007274"/>
    </source>
</evidence>
<comment type="caution">
    <text evidence="7">The sequence shown here is derived from an EMBL/GenBank/DDBJ whole genome shotgun (WGS) entry which is preliminary data.</text>
</comment>
<dbReference type="InterPro" id="IPR011004">
    <property type="entry name" value="Trimer_LpxA-like_sf"/>
</dbReference>
<comment type="catalytic activity">
    <reaction evidence="6">
        <text>L-serine + acetyl-CoA = O-acetyl-L-serine + CoA</text>
        <dbReference type="Rhea" id="RHEA:24560"/>
        <dbReference type="ChEBI" id="CHEBI:33384"/>
        <dbReference type="ChEBI" id="CHEBI:57287"/>
        <dbReference type="ChEBI" id="CHEBI:57288"/>
        <dbReference type="ChEBI" id="CHEBI:58340"/>
        <dbReference type="EC" id="2.3.1.30"/>
    </reaction>
</comment>
<name>A0A147J0E1_9SPHN</name>
<gene>
    <name evidence="7" type="ORF">SB4_05685</name>
</gene>
<evidence type="ECO:0000313" key="7">
    <source>
        <dbReference type="EMBL" id="KTW01653.1"/>
    </source>
</evidence>
<evidence type="ECO:0000256" key="6">
    <source>
        <dbReference type="ARBA" id="ARBA00049486"/>
    </source>
</evidence>
<protein>
    <recommendedName>
        <fullName evidence="2">serine O-acetyltransferase</fullName>
        <ecNumber evidence="2">2.3.1.30</ecNumber>
    </recommendedName>
</protein>
<evidence type="ECO:0000313" key="8">
    <source>
        <dbReference type="Proteomes" id="UP000074072"/>
    </source>
</evidence>
<dbReference type="Gene3D" id="2.160.10.10">
    <property type="entry name" value="Hexapeptide repeat proteins"/>
    <property type="match status" value="1"/>
</dbReference>
<dbReference type="EMBL" id="LDTE01000027">
    <property type="protein sequence ID" value="KTW01653.1"/>
    <property type="molecule type" value="Genomic_DNA"/>
</dbReference>
<dbReference type="Gene3D" id="1.10.3130.10">
    <property type="entry name" value="serine acetyltransferase, domain 1"/>
    <property type="match status" value="1"/>
</dbReference>
<evidence type="ECO:0000256" key="5">
    <source>
        <dbReference type="ARBA" id="ARBA00023315"/>
    </source>
</evidence>
<reference evidence="7 8" key="1">
    <citation type="journal article" date="2016" name="Front. Microbiol.">
        <title>Genomic Resource of Rice Seed Associated Bacteria.</title>
        <authorList>
            <person name="Midha S."/>
            <person name="Bansal K."/>
            <person name="Sharma S."/>
            <person name="Kumar N."/>
            <person name="Patil P.P."/>
            <person name="Chaudhry V."/>
            <person name="Patil P.B."/>
        </authorList>
    </citation>
    <scope>NUCLEOTIDE SEQUENCE [LARGE SCALE GENOMIC DNA]</scope>
    <source>
        <strain evidence="7 8">SB4</strain>
    </source>
</reference>
<dbReference type="PANTHER" id="PTHR42811">
    <property type="entry name" value="SERINE ACETYLTRANSFERASE"/>
    <property type="match status" value="1"/>
</dbReference>
<keyword evidence="3" id="KW-0028">Amino-acid biosynthesis</keyword>
<dbReference type="CDD" id="cd03354">
    <property type="entry name" value="LbH_SAT"/>
    <property type="match status" value="1"/>
</dbReference>
<dbReference type="RefSeq" id="WP_058751777.1">
    <property type="nucleotide sequence ID" value="NZ_LDTE01000027.1"/>
</dbReference>
<accession>A0A147J0E1</accession>
<dbReference type="PATRIC" id="fig|33051.4.peg.1777"/>
<dbReference type="GO" id="GO:0008652">
    <property type="term" value="P:amino acid biosynthetic process"/>
    <property type="evidence" value="ECO:0007669"/>
    <property type="project" value="UniProtKB-KW"/>
</dbReference>
<proteinExistence type="inferred from homology"/>
<evidence type="ECO:0000256" key="4">
    <source>
        <dbReference type="ARBA" id="ARBA00022679"/>
    </source>
</evidence>
<organism evidence="7 8">
    <name type="scientific">Sphingomonas sanguinis</name>
    <dbReference type="NCBI Taxonomy" id="33051"/>
    <lineage>
        <taxon>Bacteria</taxon>
        <taxon>Pseudomonadati</taxon>
        <taxon>Pseudomonadota</taxon>
        <taxon>Alphaproteobacteria</taxon>
        <taxon>Sphingomonadales</taxon>
        <taxon>Sphingomonadaceae</taxon>
        <taxon>Sphingomonas</taxon>
    </lineage>
</organism>
<dbReference type="AlphaFoldDB" id="A0A147J0E1"/>
<evidence type="ECO:0000256" key="2">
    <source>
        <dbReference type="ARBA" id="ARBA00013266"/>
    </source>
</evidence>
<dbReference type="EC" id="2.3.1.30" evidence="2"/>
<dbReference type="Pfam" id="PF00132">
    <property type="entry name" value="Hexapep"/>
    <property type="match status" value="1"/>
</dbReference>
<dbReference type="GO" id="GO:0009001">
    <property type="term" value="F:serine O-acetyltransferase activity"/>
    <property type="evidence" value="ECO:0007669"/>
    <property type="project" value="UniProtKB-EC"/>
</dbReference>
<sequence>MTSAPDLAAIAGGLSDVRDDWRARHRNGADQGVDDFPSRRRIESIVADLKGALFPLRLGPETVRPENERAYVIETLGRALRQLRGEVRLELAYRDEATGGADARAGRIIAAFGGDLPNIRRLLDGDVEAAFAGDPAAGSVDEVLLCYPGVRAMIHHRIAHRLHRLGVPLVARIIAELAHSATGIDIHPGAAIGERFFIDHGTGVVIGETAVIGSHVRLYQAVTLGARSFPAQEDGSLVKGLPRHPIVEDHVVIYAGATVLGRVTIGAGAVIGGSVWLTESVPPGAVIHQAFAERETVGSAVPIGHVTEAARVAANHGETA</sequence>
<dbReference type="InterPro" id="IPR045304">
    <property type="entry name" value="LbH_SAT"/>
</dbReference>
<evidence type="ECO:0000256" key="3">
    <source>
        <dbReference type="ARBA" id="ARBA00022605"/>
    </source>
</evidence>
<dbReference type="Proteomes" id="UP000074072">
    <property type="component" value="Unassembled WGS sequence"/>
</dbReference>